<evidence type="ECO:0000256" key="3">
    <source>
        <dbReference type="ARBA" id="ARBA00022452"/>
    </source>
</evidence>
<dbReference type="Pfam" id="PF13505">
    <property type="entry name" value="OMP_b-brl"/>
    <property type="match status" value="1"/>
</dbReference>
<protein>
    <submittedName>
        <fullName evidence="13">OmpA family protein</fullName>
    </submittedName>
</protein>
<sequence>MTKKLILTILVVLVSMAASADSDNEWRISPVLGYQQYDSDSNDLDSTGLWGLGLGYRYKESWGTELIYLQGSTEASIDGVSDDADVKNILLEYKYFGLPSNRWTSPHVTFGLARSSYSQAEDDSTAGVVGSGFEFELSDHWFSRVDLRWLRDLNNDRNEALLTFSLSYKVGRAMPKMLALPPNDADKDGVDDNADKCPNTPLGAAVDEYGCEFDSDRDGVVDSKDKCPNTPIGARVYADGCPAKLSRRETISLNVVFDTGSSQLASDFMPELAKVAQFMREYLSVNGVITGHTDSRGSAEYNRGLSQRRAETVRTILLNEFSIDPGRLNAIGYGEDRPIASNETYEGRQKNRRVEAVFEAQITE</sequence>
<dbReference type="OrthoDB" id="9805832at2"/>
<accession>A0A545TFE8</accession>
<keyword evidence="6" id="KW-0406">Ion transport</keyword>
<dbReference type="InterPro" id="IPR006664">
    <property type="entry name" value="OMP_bac"/>
</dbReference>
<dbReference type="GO" id="GO:0006811">
    <property type="term" value="P:monoatomic ion transport"/>
    <property type="evidence" value="ECO:0007669"/>
    <property type="project" value="UniProtKB-KW"/>
</dbReference>
<dbReference type="AlphaFoldDB" id="A0A545TFE8"/>
<comment type="caution">
    <text evidence="13">The sequence shown here is derived from an EMBL/GenBank/DDBJ whole genome shotgun (WGS) entry which is preliminary data.</text>
</comment>
<dbReference type="SUPFAM" id="SSF103088">
    <property type="entry name" value="OmpA-like"/>
    <property type="match status" value="1"/>
</dbReference>
<evidence type="ECO:0000256" key="11">
    <source>
        <dbReference type="SAM" id="SignalP"/>
    </source>
</evidence>
<dbReference type="InterPro" id="IPR003367">
    <property type="entry name" value="Thrombospondin_3-like_rpt"/>
</dbReference>
<dbReference type="Proteomes" id="UP000319732">
    <property type="component" value="Unassembled WGS sequence"/>
</dbReference>
<keyword evidence="2" id="KW-0813">Transport</keyword>
<dbReference type="InterPro" id="IPR036737">
    <property type="entry name" value="OmpA-like_sf"/>
</dbReference>
<evidence type="ECO:0000256" key="9">
    <source>
        <dbReference type="ARBA" id="ARBA00023237"/>
    </source>
</evidence>
<proteinExistence type="predicted"/>
<keyword evidence="8 10" id="KW-0472">Membrane</keyword>
<dbReference type="InterPro" id="IPR027385">
    <property type="entry name" value="Beta-barrel_OMP"/>
</dbReference>
<feature type="chain" id="PRO_5021865790" evidence="11">
    <location>
        <begin position="21"/>
        <end position="364"/>
    </location>
</feature>
<dbReference type="PANTHER" id="PTHR30329:SF21">
    <property type="entry name" value="LIPOPROTEIN YIAD-RELATED"/>
    <property type="match status" value="1"/>
</dbReference>
<name>A0A545TFE8_9GAMM</name>
<evidence type="ECO:0000256" key="8">
    <source>
        <dbReference type="ARBA" id="ARBA00023136"/>
    </source>
</evidence>
<gene>
    <name evidence="13" type="ORF">FKG94_15090</name>
</gene>
<dbReference type="Pfam" id="PF02412">
    <property type="entry name" value="TSP_3"/>
    <property type="match status" value="2"/>
</dbReference>
<evidence type="ECO:0000256" key="2">
    <source>
        <dbReference type="ARBA" id="ARBA00022448"/>
    </source>
</evidence>
<evidence type="ECO:0000259" key="12">
    <source>
        <dbReference type="PROSITE" id="PS51123"/>
    </source>
</evidence>
<feature type="signal peptide" evidence="11">
    <location>
        <begin position="1"/>
        <end position="20"/>
    </location>
</feature>
<reference evidence="13 14" key="1">
    <citation type="submission" date="2019-06" db="EMBL/GenBank/DDBJ databases">
        <title>Whole genome sequence for Cellvibrionaceae sp. R142.</title>
        <authorList>
            <person name="Wang G."/>
        </authorList>
    </citation>
    <scope>NUCLEOTIDE SEQUENCE [LARGE SCALE GENOMIC DNA]</scope>
    <source>
        <strain evidence="13 14">R142</strain>
    </source>
</reference>
<dbReference type="Pfam" id="PF00691">
    <property type="entry name" value="OmpA"/>
    <property type="match status" value="1"/>
</dbReference>
<dbReference type="RefSeq" id="WP_142905148.1">
    <property type="nucleotide sequence ID" value="NZ_ML660095.1"/>
</dbReference>
<dbReference type="PRINTS" id="PR01021">
    <property type="entry name" value="OMPADOMAIN"/>
</dbReference>
<keyword evidence="14" id="KW-1185">Reference proteome</keyword>
<comment type="subcellular location">
    <subcellularLocation>
        <location evidence="1">Cell outer membrane</location>
        <topology evidence="1">Multi-pass membrane protein</topology>
    </subcellularLocation>
</comment>
<dbReference type="Gene3D" id="2.40.160.20">
    <property type="match status" value="1"/>
</dbReference>
<feature type="domain" description="OmpA-like" evidence="12">
    <location>
        <begin position="244"/>
        <end position="362"/>
    </location>
</feature>
<dbReference type="PROSITE" id="PS01068">
    <property type="entry name" value="OMPA_1"/>
    <property type="match status" value="1"/>
</dbReference>
<dbReference type="InterPro" id="IPR006665">
    <property type="entry name" value="OmpA-like"/>
</dbReference>
<dbReference type="GO" id="GO:0007155">
    <property type="term" value="P:cell adhesion"/>
    <property type="evidence" value="ECO:0007669"/>
    <property type="project" value="InterPro"/>
</dbReference>
<dbReference type="PROSITE" id="PS51123">
    <property type="entry name" value="OMPA_2"/>
    <property type="match status" value="1"/>
</dbReference>
<evidence type="ECO:0000256" key="4">
    <source>
        <dbReference type="ARBA" id="ARBA00022692"/>
    </source>
</evidence>
<evidence type="ECO:0000313" key="14">
    <source>
        <dbReference type="Proteomes" id="UP000319732"/>
    </source>
</evidence>
<dbReference type="EMBL" id="VHSG01000015">
    <property type="protein sequence ID" value="TQV75940.1"/>
    <property type="molecule type" value="Genomic_DNA"/>
</dbReference>
<keyword evidence="3" id="KW-1134">Transmembrane beta strand</keyword>
<evidence type="ECO:0000256" key="7">
    <source>
        <dbReference type="ARBA" id="ARBA00023114"/>
    </source>
</evidence>
<dbReference type="InterPro" id="IPR011250">
    <property type="entry name" value="OMP/PagP_B-barrel"/>
</dbReference>
<evidence type="ECO:0000256" key="10">
    <source>
        <dbReference type="PROSITE-ProRule" id="PRU00473"/>
    </source>
</evidence>
<dbReference type="PANTHER" id="PTHR30329">
    <property type="entry name" value="STATOR ELEMENT OF FLAGELLAR MOTOR COMPLEX"/>
    <property type="match status" value="1"/>
</dbReference>
<dbReference type="GO" id="GO:0005509">
    <property type="term" value="F:calcium ion binding"/>
    <property type="evidence" value="ECO:0007669"/>
    <property type="project" value="InterPro"/>
</dbReference>
<dbReference type="SUPFAM" id="SSF103647">
    <property type="entry name" value="TSP type-3 repeat"/>
    <property type="match status" value="1"/>
</dbReference>
<dbReference type="Gene3D" id="3.30.1330.60">
    <property type="entry name" value="OmpA-like domain"/>
    <property type="match status" value="1"/>
</dbReference>
<keyword evidence="7" id="KW-0626">Porin</keyword>
<keyword evidence="9" id="KW-0998">Cell outer membrane</keyword>
<dbReference type="GO" id="GO:0046930">
    <property type="term" value="C:pore complex"/>
    <property type="evidence" value="ECO:0007669"/>
    <property type="project" value="UniProtKB-KW"/>
</dbReference>
<evidence type="ECO:0000256" key="6">
    <source>
        <dbReference type="ARBA" id="ARBA00023065"/>
    </source>
</evidence>
<dbReference type="GO" id="GO:0015288">
    <property type="term" value="F:porin activity"/>
    <property type="evidence" value="ECO:0007669"/>
    <property type="project" value="UniProtKB-KW"/>
</dbReference>
<keyword evidence="5 11" id="KW-0732">Signal</keyword>
<dbReference type="InterPro" id="IPR006690">
    <property type="entry name" value="OMPA-like_CS"/>
</dbReference>
<evidence type="ECO:0000313" key="13">
    <source>
        <dbReference type="EMBL" id="TQV75940.1"/>
    </source>
</evidence>
<evidence type="ECO:0000256" key="5">
    <source>
        <dbReference type="ARBA" id="ARBA00022729"/>
    </source>
</evidence>
<evidence type="ECO:0000256" key="1">
    <source>
        <dbReference type="ARBA" id="ARBA00004571"/>
    </source>
</evidence>
<dbReference type="CDD" id="cd07185">
    <property type="entry name" value="OmpA_C-like"/>
    <property type="match status" value="1"/>
</dbReference>
<organism evidence="13 14">
    <name type="scientific">Exilibacterium tricleocarpae</name>
    <dbReference type="NCBI Taxonomy" id="2591008"/>
    <lineage>
        <taxon>Bacteria</taxon>
        <taxon>Pseudomonadati</taxon>
        <taxon>Pseudomonadota</taxon>
        <taxon>Gammaproteobacteria</taxon>
        <taxon>Cellvibrionales</taxon>
        <taxon>Cellvibrionaceae</taxon>
        <taxon>Exilibacterium</taxon>
    </lineage>
</organism>
<dbReference type="GO" id="GO:0009279">
    <property type="term" value="C:cell outer membrane"/>
    <property type="evidence" value="ECO:0007669"/>
    <property type="project" value="UniProtKB-SubCell"/>
</dbReference>
<dbReference type="InterPro" id="IPR050330">
    <property type="entry name" value="Bact_OuterMem_StrucFunc"/>
</dbReference>
<dbReference type="SUPFAM" id="SSF56925">
    <property type="entry name" value="OMPA-like"/>
    <property type="match status" value="1"/>
</dbReference>
<keyword evidence="4" id="KW-0812">Transmembrane</keyword>
<dbReference type="InterPro" id="IPR028974">
    <property type="entry name" value="TSP_type-3_rpt"/>
</dbReference>